<dbReference type="SMART" id="SM00990">
    <property type="entry name" value="VRR_NUC"/>
    <property type="match status" value="1"/>
</dbReference>
<dbReference type="Gene3D" id="3.40.1350.10">
    <property type="match status" value="1"/>
</dbReference>
<dbReference type="Pfam" id="PF08774">
    <property type="entry name" value="VRR_NUC"/>
    <property type="match status" value="1"/>
</dbReference>
<dbReference type="EMBL" id="BK015792">
    <property type="protein sequence ID" value="DAE25055.1"/>
    <property type="molecule type" value="Genomic_DNA"/>
</dbReference>
<dbReference type="GO" id="GO:0016788">
    <property type="term" value="F:hydrolase activity, acting on ester bonds"/>
    <property type="evidence" value="ECO:0007669"/>
    <property type="project" value="InterPro"/>
</dbReference>
<name>A0A8S5R0N7_9CAUD</name>
<proteinExistence type="predicted"/>
<comment type="cofactor">
    <cofactor evidence="1">
        <name>Mg(2+)</name>
        <dbReference type="ChEBI" id="CHEBI:18420"/>
    </cofactor>
</comment>
<dbReference type="InterPro" id="IPR011856">
    <property type="entry name" value="tRNA_endonuc-like_dom_sf"/>
</dbReference>
<dbReference type="GO" id="GO:0004518">
    <property type="term" value="F:nuclease activity"/>
    <property type="evidence" value="ECO:0007669"/>
    <property type="project" value="UniProtKB-KW"/>
</dbReference>
<evidence type="ECO:0000259" key="4">
    <source>
        <dbReference type="SMART" id="SM00990"/>
    </source>
</evidence>
<feature type="domain" description="VRR-NUC" evidence="4">
    <location>
        <begin position="6"/>
        <end position="110"/>
    </location>
</feature>
<organism evidence="5">
    <name type="scientific">Siphoviridae sp. ct4Am4</name>
    <dbReference type="NCBI Taxonomy" id="2826287"/>
    <lineage>
        <taxon>Viruses</taxon>
        <taxon>Duplodnaviria</taxon>
        <taxon>Heunggongvirae</taxon>
        <taxon>Uroviricota</taxon>
        <taxon>Caudoviricetes</taxon>
    </lineage>
</organism>
<dbReference type="GO" id="GO:0003676">
    <property type="term" value="F:nucleic acid binding"/>
    <property type="evidence" value="ECO:0007669"/>
    <property type="project" value="InterPro"/>
</dbReference>
<evidence type="ECO:0000256" key="2">
    <source>
        <dbReference type="ARBA" id="ARBA00022722"/>
    </source>
</evidence>
<reference evidence="5" key="1">
    <citation type="journal article" date="2021" name="Proc. Natl. Acad. Sci. U.S.A.">
        <title>A Catalog of Tens of Thousands of Viruses from Human Metagenomes Reveals Hidden Associations with Chronic Diseases.</title>
        <authorList>
            <person name="Tisza M.J."/>
            <person name="Buck C.B."/>
        </authorList>
    </citation>
    <scope>NUCLEOTIDE SEQUENCE</scope>
    <source>
        <strain evidence="5">Ct4Am4</strain>
    </source>
</reference>
<evidence type="ECO:0000313" key="5">
    <source>
        <dbReference type="EMBL" id="DAE25055.1"/>
    </source>
</evidence>
<evidence type="ECO:0000256" key="1">
    <source>
        <dbReference type="ARBA" id="ARBA00001946"/>
    </source>
</evidence>
<sequence>MKKQVPTESEEQQTLFRWAAMQCGKYPELALMFHIPNEGKRSWMTGGRMKAEGLKSGVPDIFLPVPRGEFHGLFVEMKRTNGGTVSDCQKLWLHDLQKQGYCAAVCRGWCEAAECIKKYLEGKA</sequence>
<protein>
    <submittedName>
        <fullName evidence="5">Nuclease</fullName>
    </submittedName>
</protein>
<keyword evidence="3" id="KW-0378">Hydrolase</keyword>
<accession>A0A8S5R0N7</accession>
<dbReference type="InterPro" id="IPR014883">
    <property type="entry name" value="VRR_NUC"/>
</dbReference>
<evidence type="ECO:0000256" key="3">
    <source>
        <dbReference type="ARBA" id="ARBA00022801"/>
    </source>
</evidence>
<keyword evidence="2" id="KW-0540">Nuclease</keyword>